<evidence type="ECO:0000313" key="2">
    <source>
        <dbReference type="EMBL" id="KHG23451.1"/>
    </source>
</evidence>
<feature type="transmembrane region" description="Helical" evidence="1">
    <location>
        <begin position="64"/>
        <end position="90"/>
    </location>
</feature>
<reference evidence="3" key="1">
    <citation type="submission" date="2014-09" db="EMBL/GenBank/DDBJ databases">
        <authorList>
            <person name="Mudge J."/>
            <person name="Ramaraj T."/>
            <person name="Lindquist I.E."/>
            <person name="Bharti A.K."/>
            <person name="Sundararajan A."/>
            <person name="Cameron C.T."/>
            <person name="Woodward J.E."/>
            <person name="May G.D."/>
            <person name="Brubaker C."/>
            <person name="Broadhvest J."/>
            <person name="Wilkins T.A."/>
        </authorList>
    </citation>
    <scope>NUCLEOTIDE SEQUENCE</scope>
    <source>
        <strain evidence="3">cv. AKA8401</strain>
    </source>
</reference>
<proteinExistence type="predicted"/>
<protein>
    <submittedName>
        <fullName evidence="2">DNA mismatch repair mutS</fullName>
    </submittedName>
</protein>
<dbReference type="AlphaFoldDB" id="A0A0B0PJB3"/>
<dbReference type="EMBL" id="KN425175">
    <property type="protein sequence ID" value="KHG23451.1"/>
    <property type="molecule type" value="Genomic_DNA"/>
</dbReference>
<keyword evidence="3" id="KW-1185">Reference proteome</keyword>
<gene>
    <name evidence="2" type="ORF">F383_30110</name>
</gene>
<name>A0A0B0PJB3_GOSAR</name>
<keyword evidence="1" id="KW-1133">Transmembrane helix</keyword>
<evidence type="ECO:0000256" key="1">
    <source>
        <dbReference type="SAM" id="Phobius"/>
    </source>
</evidence>
<keyword evidence="1" id="KW-0472">Membrane</keyword>
<organism evidence="2 3">
    <name type="scientific">Gossypium arboreum</name>
    <name type="common">Tree cotton</name>
    <name type="synonym">Gossypium nanking</name>
    <dbReference type="NCBI Taxonomy" id="29729"/>
    <lineage>
        <taxon>Eukaryota</taxon>
        <taxon>Viridiplantae</taxon>
        <taxon>Streptophyta</taxon>
        <taxon>Embryophyta</taxon>
        <taxon>Tracheophyta</taxon>
        <taxon>Spermatophyta</taxon>
        <taxon>Magnoliopsida</taxon>
        <taxon>eudicotyledons</taxon>
        <taxon>Gunneridae</taxon>
        <taxon>Pentapetalae</taxon>
        <taxon>rosids</taxon>
        <taxon>malvids</taxon>
        <taxon>Malvales</taxon>
        <taxon>Malvaceae</taxon>
        <taxon>Malvoideae</taxon>
        <taxon>Gossypium</taxon>
    </lineage>
</organism>
<sequence>MSKTCIGFETRASVRHVWHMHQPRDIQASVRPVWDMASTCYAAAKVARGSSPYVEEANHTILEAISIASFIILIMACIGTSVFVMVTLFWAKRVACHNSLVILYNAMDGG</sequence>
<accession>A0A0B0PJB3</accession>
<dbReference type="Proteomes" id="UP000032142">
    <property type="component" value="Unassembled WGS sequence"/>
</dbReference>
<keyword evidence="1" id="KW-0812">Transmembrane</keyword>
<evidence type="ECO:0000313" key="3">
    <source>
        <dbReference type="Proteomes" id="UP000032142"/>
    </source>
</evidence>